<evidence type="ECO:0000313" key="2">
    <source>
        <dbReference type="EMBL" id="MCY1080765.1"/>
    </source>
</evidence>
<reference evidence="2 3" key="1">
    <citation type="submission" date="2022-11" db="EMBL/GenBank/DDBJ databases">
        <title>Minimal conservation of predation-associated metabolite biosynthetic gene clusters underscores biosynthetic potential of Myxococcota including descriptions for ten novel species: Archangium lansinium sp. nov., Myxococcus landrumus sp. nov., Nannocystis bai.</title>
        <authorList>
            <person name="Ahearne A."/>
            <person name="Stevens C."/>
            <person name="Phillips K."/>
        </authorList>
    </citation>
    <scope>NUCLEOTIDE SEQUENCE [LARGE SCALE GENOMIC DNA]</scope>
    <source>
        <strain evidence="2 3">MIWBW</strain>
    </source>
</reference>
<keyword evidence="3" id="KW-1185">Reference proteome</keyword>
<comment type="caution">
    <text evidence="2">The sequence shown here is derived from an EMBL/GenBank/DDBJ whole genome shotgun (WGS) entry which is preliminary data.</text>
</comment>
<name>A0ABT4AGG4_9BACT</name>
<organism evidence="2 3">
    <name type="scientific">Archangium lansingense</name>
    <dbReference type="NCBI Taxonomy" id="2995310"/>
    <lineage>
        <taxon>Bacteria</taxon>
        <taxon>Pseudomonadati</taxon>
        <taxon>Myxococcota</taxon>
        <taxon>Myxococcia</taxon>
        <taxon>Myxococcales</taxon>
        <taxon>Cystobacterineae</taxon>
        <taxon>Archangiaceae</taxon>
        <taxon>Archangium</taxon>
    </lineage>
</organism>
<feature type="chain" id="PRO_5046154920" evidence="1">
    <location>
        <begin position="20"/>
        <end position="320"/>
    </location>
</feature>
<gene>
    <name evidence="2" type="ORF">OV287_40605</name>
</gene>
<evidence type="ECO:0000313" key="3">
    <source>
        <dbReference type="Proteomes" id="UP001207654"/>
    </source>
</evidence>
<evidence type="ECO:0000256" key="1">
    <source>
        <dbReference type="SAM" id="SignalP"/>
    </source>
</evidence>
<accession>A0ABT4AGG4</accession>
<dbReference type="EMBL" id="JAPNKA010000001">
    <property type="protein sequence ID" value="MCY1080765.1"/>
    <property type="molecule type" value="Genomic_DNA"/>
</dbReference>
<dbReference type="RefSeq" id="WP_267539401.1">
    <property type="nucleotide sequence ID" value="NZ_JAPNKA010000001.1"/>
</dbReference>
<proteinExistence type="predicted"/>
<protein>
    <submittedName>
        <fullName evidence="2">Uncharacterized protein</fullName>
    </submittedName>
</protein>
<feature type="signal peptide" evidence="1">
    <location>
        <begin position="1"/>
        <end position="19"/>
    </location>
</feature>
<keyword evidence="1" id="KW-0732">Signal</keyword>
<sequence length="320" mass="34370">MLLKRLALLAALLPAVALAQRDTSREALARVEETLTLRLEEGGIALKDVTPAIVVSASPAFEESKAWYPTAALQTLVRVFGSAALRSCEACMAPRLFVEEGRLEQFTTALGAAEIIRLDENARGKAPPARVAIWLDETPEGVSLRIIDLHNSRIVFVQNFDPGLTEMARTRRNFTLTEELERRARGDSLTHTFLDVTVYPGQHVSLDFAEQWGDTNANLAGLSLSAYDPLIGVGGAYYRVIPSALNLTVGGKILLSVPTAVASGISGESVQLIDPLLTAVFVVRVPIASSNYGITFTASTNGRIGVGISLMNITALPFLP</sequence>
<dbReference type="Proteomes" id="UP001207654">
    <property type="component" value="Unassembled WGS sequence"/>
</dbReference>